<gene>
    <name evidence="2" type="ORF">BSAL_76750</name>
</gene>
<evidence type="ECO:0000256" key="1">
    <source>
        <dbReference type="SAM" id="Phobius"/>
    </source>
</evidence>
<dbReference type="AlphaFoldDB" id="A0A0S4IWC3"/>
<feature type="transmembrane region" description="Helical" evidence="1">
    <location>
        <begin position="101"/>
        <end position="123"/>
    </location>
</feature>
<reference evidence="3" key="1">
    <citation type="submission" date="2015-09" db="EMBL/GenBank/DDBJ databases">
        <authorList>
            <consortium name="Pathogen Informatics"/>
        </authorList>
    </citation>
    <scope>NUCLEOTIDE SEQUENCE [LARGE SCALE GENOMIC DNA]</scope>
    <source>
        <strain evidence="3">Lake Konstanz</strain>
    </source>
</reference>
<feature type="transmembrane region" description="Helical" evidence="1">
    <location>
        <begin position="143"/>
        <end position="162"/>
    </location>
</feature>
<keyword evidence="1" id="KW-0812">Transmembrane</keyword>
<feature type="transmembrane region" description="Helical" evidence="1">
    <location>
        <begin position="174"/>
        <end position="207"/>
    </location>
</feature>
<dbReference type="EMBL" id="CYKH01000729">
    <property type="protein sequence ID" value="CUG27610.1"/>
    <property type="molecule type" value="Genomic_DNA"/>
</dbReference>
<dbReference type="Proteomes" id="UP000051952">
    <property type="component" value="Unassembled WGS sequence"/>
</dbReference>
<evidence type="ECO:0000313" key="2">
    <source>
        <dbReference type="EMBL" id="CUG27610.1"/>
    </source>
</evidence>
<proteinExistence type="predicted"/>
<accession>A0A0S4IWC3</accession>
<keyword evidence="1" id="KW-1133">Transmembrane helix</keyword>
<protein>
    <submittedName>
        <fullName evidence="2">Membrane-associated protein, putative</fullName>
    </submittedName>
</protein>
<evidence type="ECO:0000313" key="3">
    <source>
        <dbReference type="Proteomes" id="UP000051952"/>
    </source>
</evidence>
<name>A0A0S4IWC3_BODSA</name>
<organism evidence="2 3">
    <name type="scientific">Bodo saltans</name>
    <name type="common">Flagellated protozoan</name>
    <dbReference type="NCBI Taxonomy" id="75058"/>
    <lineage>
        <taxon>Eukaryota</taxon>
        <taxon>Discoba</taxon>
        <taxon>Euglenozoa</taxon>
        <taxon>Kinetoplastea</taxon>
        <taxon>Metakinetoplastina</taxon>
        <taxon>Eubodonida</taxon>
        <taxon>Bodonidae</taxon>
        <taxon>Bodo</taxon>
    </lineage>
</organism>
<dbReference type="VEuPathDB" id="TriTrypDB:BSAL_76750"/>
<sequence>MDFVDENMTTICGGVIAGTFVLWVSGLFSPTARDDASATNTASENRSSFCSKRCTLATYEHASITESELSKLQSTPAFLKWLRDNEASITERDEATSRDRLWQSLAVLTLVVVATLMLPFHSFSLYEKEPKSLNQILIETQPLTRKIAALVGLGAIACSLFVPRHNAGSGRTVAVIGLVVCLVAADAVQVAGAGFVTLLAAVAARVFLL</sequence>
<keyword evidence="1" id="KW-0472">Membrane</keyword>
<keyword evidence="3" id="KW-1185">Reference proteome</keyword>